<dbReference type="GO" id="GO:0046961">
    <property type="term" value="F:proton-transporting ATPase activity, rotational mechanism"/>
    <property type="evidence" value="ECO:0007669"/>
    <property type="project" value="InterPro"/>
</dbReference>
<feature type="transmembrane region" description="Helical" evidence="9">
    <location>
        <begin position="460"/>
        <end position="478"/>
    </location>
</feature>
<name>A0A137P9L0_CONC2</name>
<feature type="transmembrane region" description="Helical" evidence="9">
    <location>
        <begin position="766"/>
        <end position="786"/>
    </location>
</feature>
<evidence type="ECO:0000256" key="5">
    <source>
        <dbReference type="ARBA" id="ARBA00022781"/>
    </source>
</evidence>
<keyword evidence="12" id="KW-1185">Reference proteome</keyword>
<evidence type="ECO:0000256" key="1">
    <source>
        <dbReference type="ARBA" id="ARBA00004141"/>
    </source>
</evidence>
<evidence type="ECO:0000256" key="8">
    <source>
        <dbReference type="ARBA" id="ARBA00023136"/>
    </source>
</evidence>
<evidence type="ECO:0000256" key="2">
    <source>
        <dbReference type="ARBA" id="ARBA00009904"/>
    </source>
</evidence>
<keyword evidence="5 9" id="KW-0375">Hydrogen ion transport</keyword>
<feature type="transmembrane region" description="Helical" evidence="9">
    <location>
        <begin position="573"/>
        <end position="592"/>
    </location>
</feature>
<protein>
    <recommendedName>
        <fullName evidence="9">V-type proton ATPase subunit a</fullName>
    </recommendedName>
</protein>
<comment type="subcellular location">
    <subcellularLocation>
        <location evidence="1">Membrane</location>
        <topology evidence="1">Multi-pass membrane protein</topology>
    </subcellularLocation>
</comment>
<dbReference type="EMBL" id="KQ964471">
    <property type="protein sequence ID" value="KXN71601.1"/>
    <property type="molecule type" value="Genomic_DNA"/>
</dbReference>
<dbReference type="OMA" id="FYLWFFL"/>
<feature type="region of interest" description="Disordered" evidence="10">
    <location>
        <begin position="668"/>
        <end position="687"/>
    </location>
</feature>
<feature type="transmembrane region" description="Helical" evidence="9">
    <location>
        <begin position="631"/>
        <end position="650"/>
    </location>
</feature>
<keyword evidence="6 9" id="KW-1133">Transmembrane helix</keyword>
<dbReference type="OrthoDB" id="10264220at2759"/>
<evidence type="ECO:0000256" key="10">
    <source>
        <dbReference type="SAM" id="MobiDB-lite"/>
    </source>
</evidence>
<dbReference type="PANTHER" id="PTHR11629:SF63">
    <property type="entry name" value="V-TYPE PROTON ATPASE SUBUNIT A"/>
    <property type="match status" value="1"/>
</dbReference>
<dbReference type="Pfam" id="PF01496">
    <property type="entry name" value="V_ATPase_I"/>
    <property type="match status" value="1"/>
</dbReference>
<dbReference type="STRING" id="796925.A0A137P9L0"/>
<reference evidence="11 12" key="1">
    <citation type="journal article" date="2015" name="Genome Biol. Evol.">
        <title>Phylogenomic analyses indicate that early fungi evolved digesting cell walls of algal ancestors of land plants.</title>
        <authorList>
            <person name="Chang Y."/>
            <person name="Wang S."/>
            <person name="Sekimoto S."/>
            <person name="Aerts A.L."/>
            <person name="Choi C."/>
            <person name="Clum A."/>
            <person name="LaButti K.M."/>
            <person name="Lindquist E.A."/>
            <person name="Yee Ngan C."/>
            <person name="Ohm R.A."/>
            <person name="Salamov A.A."/>
            <person name="Grigoriev I.V."/>
            <person name="Spatafora J.W."/>
            <person name="Berbee M.L."/>
        </authorList>
    </citation>
    <scope>NUCLEOTIDE SEQUENCE [LARGE SCALE GENOMIC DNA]</scope>
    <source>
        <strain evidence="11 12">NRRL 28638</strain>
    </source>
</reference>
<evidence type="ECO:0000256" key="7">
    <source>
        <dbReference type="ARBA" id="ARBA00023065"/>
    </source>
</evidence>
<feature type="transmembrane region" description="Helical" evidence="9">
    <location>
        <begin position="416"/>
        <end position="440"/>
    </location>
</feature>
<comment type="function">
    <text evidence="9">Essential component of the vacuolar proton pump (V-ATPase), a multimeric enzyme that catalyzes the translocation of protons across the membranes. Required for assembly and activity of the V-ATPase.</text>
</comment>
<dbReference type="InterPro" id="IPR002490">
    <property type="entry name" value="V-ATPase_116kDa_su"/>
</dbReference>
<organism evidence="11 12">
    <name type="scientific">Conidiobolus coronatus (strain ATCC 28846 / CBS 209.66 / NRRL 28638)</name>
    <name type="common">Delacroixia coronata</name>
    <dbReference type="NCBI Taxonomy" id="796925"/>
    <lineage>
        <taxon>Eukaryota</taxon>
        <taxon>Fungi</taxon>
        <taxon>Fungi incertae sedis</taxon>
        <taxon>Zoopagomycota</taxon>
        <taxon>Entomophthoromycotina</taxon>
        <taxon>Entomophthoromycetes</taxon>
        <taxon>Entomophthorales</taxon>
        <taxon>Ancylistaceae</taxon>
        <taxon>Conidiobolus</taxon>
    </lineage>
</organism>
<accession>A0A137P9L0</accession>
<evidence type="ECO:0000256" key="3">
    <source>
        <dbReference type="ARBA" id="ARBA00022448"/>
    </source>
</evidence>
<dbReference type="PANTHER" id="PTHR11629">
    <property type="entry name" value="VACUOLAR PROTON ATPASES"/>
    <property type="match status" value="1"/>
</dbReference>
<dbReference type="GO" id="GO:0000329">
    <property type="term" value="C:fungal-type vacuole membrane"/>
    <property type="evidence" value="ECO:0007669"/>
    <property type="project" value="TreeGrafter"/>
</dbReference>
<keyword evidence="8 9" id="KW-0472">Membrane</keyword>
<dbReference type="PIRSF" id="PIRSF001293">
    <property type="entry name" value="ATP6V0A1"/>
    <property type="match status" value="1"/>
</dbReference>
<dbReference type="GO" id="GO:0000220">
    <property type="term" value="C:vacuolar proton-transporting V-type ATPase, V0 domain"/>
    <property type="evidence" value="ECO:0007669"/>
    <property type="project" value="InterPro"/>
</dbReference>
<feature type="transmembrane region" description="Helical" evidence="9">
    <location>
        <begin position="736"/>
        <end position="754"/>
    </location>
</feature>
<evidence type="ECO:0000313" key="11">
    <source>
        <dbReference type="EMBL" id="KXN71601.1"/>
    </source>
</evidence>
<comment type="similarity">
    <text evidence="2 9">Belongs to the V-ATPase 116 kDa subunit family.</text>
</comment>
<feature type="transmembrane region" description="Helical" evidence="9">
    <location>
        <begin position="535"/>
        <end position="553"/>
    </location>
</feature>
<dbReference type="AlphaFoldDB" id="A0A137P9L0"/>
<dbReference type="Proteomes" id="UP000070444">
    <property type="component" value="Unassembled WGS sequence"/>
</dbReference>
<dbReference type="GO" id="GO:0051117">
    <property type="term" value="F:ATPase binding"/>
    <property type="evidence" value="ECO:0007669"/>
    <property type="project" value="TreeGrafter"/>
</dbReference>
<gene>
    <name evidence="11" type="ORF">CONCODRAFT_5675</name>
</gene>
<keyword evidence="3 9" id="KW-0813">Transport</keyword>
<dbReference type="InterPro" id="IPR026028">
    <property type="entry name" value="V-type_ATPase_116kDa_su_euka"/>
</dbReference>
<dbReference type="GO" id="GO:0007035">
    <property type="term" value="P:vacuolar acidification"/>
    <property type="evidence" value="ECO:0007669"/>
    <property type="project" value="TreeGrafter"/>
</dbReference>
<evidence type="ECO:0000313" key="12">
    <source>
        <dbReference type="Proteomes" id="UP000070444"/>
    </source>
</evidence>
<sequence length="831" mass="93991">MTNNSSLFRSEEMSLIQLYIPYELAPSTCNLLGEQGLIEFRDLNPQVNAFQRSFVGEIRRFVELERKLRFFQSQLEKTDIRVAPLPEIGTHTRLRSPREIDDLAQAITLHENRLLELNNSYTKLMKRNLELTEMRHVLNEAESFFQKAAYSQDDALRLGEDGTTPLLLDVESNFQESGGRAINLGFISGVIPRSRINTFERVLWRALRGNLYMNQAEIKEAVVDPNTDENIEKNVFVIFSHGQEVLNKARKIAESLGATLYSIDDHPDSRHTAMSQVSNRINDLTSVLYNTNHARRAELIRISEDVLMWMAIVKKEKAIYHTMNLFNYDNTRRCLIAEGWTPTNSIDQVQATLRQAGESENMQGSLLHEVKTKRTPPTFHRTDRFTAGFQGIVDSYGVAKYGEVNPGLFTIISFPFLFAVMFGDIGHGFITFLVALYLVLNENKLSKTKGSEFFTMLFGGRYIVLLMGLFAIYTGFIYNDIFSRSINIFGSGWKFDDGEGVISAKQIGIYPIGIDPAWHGSENALIFTNSYKMKMSILFGVIQMTFGIFLNYFNFTHFNEGYSIYLELIPQLVFMLGIFGYLSVTIIYKWCVDWNQPNAGSPPGLLNMLIYMFLAPGTVKPEDTLYTGQAVVQSILVIAALACVPIMLFGKPVYLYLEHKRTTAAGYSTLPGGHSNNEENGHGSEAVPVVDDDEEHGDGHGHGGQFEFGELMIHQAIHTIEFCLGCISNTASYLRLWALSLAHAQLSIVLWDMTLKPFFGLQGVTYYIVMPLAVIFWFIATCGILIGMEGLSAFLHALRLHWVEFNSKFYDGKGRAFEPFEFSKVLAEEES</sequence>
<proteinExistence type="inferred from homology"/>
<evidence type="ECO:0000256" key="9">
    <source>
        <dbReference type="RuleBase" id="RU361189"/>
    </source>
</evidence>
<keyword evidence="4 9" id="KW-0812">Transmembrane</keyword>
<evidence type="ECO:0000256" key="6">
    <source>
        <dbReference type="ARBA" id="ARBA00022989"/>
    </source>
</evidence>
<keyword evidence="7 9" id="KW-0406">Ion transport</keyword>
<evidence type="ECO:0000256" key="4">
    <source>
        <dbReference type="ARBA" id="ARBA00022692"/>
    </source>
</evidence>